<dbReference type="EMBL" id="JBEPME010000001">
    <property type="protein sequence ID" value="MET3655505.1"/>
    <property type="molecule type" value="Genomic_DNA"/>
</dbReference>
<keyword evidence="3" id="KW-1185">Reference proteome</keyword>
<feature type="domain" description="6-hydroxymethylpterin diphosphokinase MptE-like" evidence="1">
    <location>
        <begin position="53"/>
        <end position="212"/>
    </location>
</feature>
<dbReference type="InterPro" id="IPR002826">
    <property type="entry name" value="MptE-like"/>
</dbReference>
<organism evidence="2 3">
    <name type="scientific">Sporosarcina psychrophila</name>
    <name type="common">Bacillus psychrophilus</name>
    <dbReference type="NCBI Taxonomy" id="1476"/>
    <lineage>
        <taxon>Bacteria</taxon>
        <taxon>Bacillati</taxon>
        <taxon>Bacillota</taxon>
        <taxon>Bacilli</taxon>
        <taxon>Bacillales</taxon>
        <taxon>Caryophanaceae</taxon>
        <taxon>Sporosarcina</taxon>
    </lineage>
</organism>
<proteinExistence type="predicted"/>
<sequence>MLSNKLKQLVAKYYFLKKIIMFIRKIQLKSIAILFEFQASCREKGIIGKSYRPLKSIHNIHKGKRCFIIATGPSLSLSDVEKLENEYTISMNSMCLALDKTNWRPTYYGIQDENVYEKIESVLKSANLPNVLISDNIAKRFSINSSWIQYPLNIAYHSYEQGYEQRYFAKFSDNCYRAVYDGYSVTYSLIQLAVYMGFNEIYLLGADTNYSKDKTKQHFVESGHFDPLYKTAGERMIIAYKVAKEYADSHGINIYNATRGGMLEVFPRVDLDEVLGLKERQ</sequence>
<dbReference type="Pfam" id="PF01973">
    <property type="entry name" value="MptE-like"/>
    <property type="match status" value="1"/>
</dbReference>
<dbReference type="Proteomes" id="UP001549104">
    <property type="component" value="Unassembled WGS sequence"/>
</dbReference>
<protein>
    <recommendedName>
        <fullName evidence="1">6-hydroxymethylpterin diphosphokinase MptE-like domain-containing protein</fullName>
    </recommendedName>
</protein>
<evidence type="ECO:0000313" key="3">
    <source>
        <dbReference type="Proteomes" id="UP001549104"/>
    </source>
</evidence>
<evidence type="ECO:0000259" key="1">
    <source>
        <dbReference type="Pfam" id="PF01973"/>
    </source>
</evidence>
<evidence type="ECO:0000313" key="2">
    <source>
        <dbReference type="EMBL" id="MET3655505.1"/>
    </source>
</evidence>
<dbReference type="Gene3D" id="3.90.1480.10">
    <property type="entry name" value="Alpha-2,3-sialyltransferase"/>
    <property type="match status" value="1"/>
</dbReference>
<reference evidence="2 3" key="1">
    <citation type="submission" date="2024-06" db="EMBL/GenBank/DDBJ databases">
        <title>Sorghum-associated microbial communities from plants grown in Nebraska, USA.</title>
        <authorList>
            <person name="Schachtman D."/>
        </authorList>
    </citation>
    <scope>NUCLEOTIDE SEQUENCE [LARGE SCALE GENOMIC DNA]</scope>
    <source>
        <strain evidence="2 3">1288</strain>
    </source>
</reference>
<accession>A0ABV2K346</accession>
<name>A0ABV2K346_SPOPS</name>
<comment type="caution">
    <text evidence="2">The sequence shown here is derived from an EMBL/GenBank/DDBJ whole genome shotgun (WGS) entry which is preliminary data.</text>
</comment>
<dbReference type="RefSeq" id="WP_354312096.1">
    <property type="nucleotide sequence ID" value="NZ_JBEPME010000001.1"/>
</dbReference>
<gene>
    <name evidence="2" type="ORF">ABIC55_000589</name>
</gene>